<gene>
    <name evidence="5" type="ORF">RG540_PA13440</name>
</gene>
<reference evidence="6" key="1">
    <citation type="journal article" date="2014" name="BMC Genomics">
        <title>Genome sequencing of two Neorhizobium galegae strains reveals a noeT gene responsible for the unusual acetylation of the nodulation factors.</title>
        <authorList>
            <person name="Osterman J."/>
            <person name="Marsh J."/>
            <person name="Laine P.K."/>
            <person name="Zeng Z."/>
            <person name="Alatalo E."/>
            <person name="Sullivan J.T."/>
            <person name="Young J.P."/>
            <person name="Thomas-Oates J."/>
            <person name="Paulin L."/>
            <person name="Lindstrom K."/>
        </authorList>
    </citation>
    <scope>NUCLEOTIDE SEQUENCE [LARGE SCALE GENOMIC DNA]</scope>
    <source>
        <strain evidence="6">HAMBI 540</strain>
    </source>
</reference>
<dbReference type="CDD" id="cd01392">
    <property type="entry name" value="HTH_LacI"/>
    <property type="match status" value="1"/>
</dbReference>
<protein>
    <submittedName>
        <fullName evidence="5">HTH-type transcriptional regulator rafR</fullName>
    </submittedName>
</protein>
<dbReference type="InterPro" id="IPR000843">
    <property type="entry name" value="HTH_LacI"/>
</dbReference>
<dbReference type="InterPro" id="IPR010982">
    <property type="entry name" value="Lambda_DNA-bd_dom_sf"/>
</dbReference>
<dbReference type="AlphaFoldDB" id="A0A068T3P0"/>
<dbReference type="Pfam" id="PF00532">
    <property type="entry name" value="Peripla_BP_1"/>
    <property type="match status" value="1"/>
</dbReference>
<organism evidence="5 6">
    <name type="scientific">Neorhizobium galegae bv. orientalis str. HAMBI 540</name>
    <dbReference type="NCBI Taxonomy" id="1028800"/>
    <lineage>
        <taxon>Bacteria</taxon>
        <taxon>Pseudomonadati</taxon>
        <taxon>Pseudomonadota</taxon>
        <taxon>Alphaproteobacteria</taxon>
        <taxon>Hyphomicrobiales</taxon>
        <taxon>Rhizobiaceae</taxon>
        <taxon>Rhizobium/Agrobacterium group</taxon>
        <taxon>Neorhizobium</taxon>
    </lineage>
</organism>
<dbReference type="EMBL" id="HG938354">
    <property type="protein sequence ID" value="CDN52020.1"/>
    <property type="molecule type" value="Genomic_DNA"/>
</dbReference>
<dbReference type="PATRIC" id="fig|1028800.3.peg.5990"/>
<accession>A0A068T3P0</accession>
<proteinExistence type="predicted"/>
<dbReference type="Gene3D" id="1.10.260.40">
    <property type="entry name" value="lambda repressor-like DNA-binding domains"/>
    <property type="match status" value="1"/>
</dbReference>
<dbReference type="GO" id="GO:0003700">
    <property type="term" value="F:DNA-binding transcription factor activity"/>
    <property type="evidence" value="ECO:0007669"/>
    <property type="project" value="TreeGrafter"/>
</dbReference>
<dbReference type="HOGENOM" id="CLU_037628_6_1_5"/>
<dbReference type="eggNOG" id="COG1609">
    <property type="taxonomic scope" value="Bacteria"/>
</dbReference>
<dbReference type="PANTHER" id="PTHR30146:SF109">
    <property type="entry name" value="HTH-TYPE TRANSCRIPTIONAL REGULATOR GALS"/>
    <property type="match status" value="1"/>
</dbReference>
<dbReference type="SMART" id="SM00354">
    <property type="entry name" value="HTH_LACI"/>
    <property type="match status" value="1"/>
</dbReference>
<dbReference type="GeneID" id="24260726"/>
<dbReference type="InterPro" id="IPR001761">
    <property type="entry name" value="Peripla_BP/Lac1_sug-bd_dom"/>
</dbReference>
<dbReference type="SUPFAM" id="SSF47413">
    <property type="entry name" value="lambda repressor-like DNA-binding domains"/>
    <property type="match status" value="1"/>
</dbReference>
<evidence type="ECO:0000256" key="2">
    <source>
        <dbReference type="ARBA" id="ARBA00023125"/>
    </source>
</evidence>
<dbReference type="RefSeq" id="WP_041365756.1">
    <property type="nucleotide sequence ID" value="NZ_HG938354.1"/>
</dbReference>
<dbReference type="GO" id="GO:0000976">
    <property type="term" value="F:transcription cis-regulatory region binding"/>
    <property type="evidence" value="ECO:0007669"/>
    <property type="project" value="TreeGrafter"/>
</dbReference>
<dbReference type="Gene3D" id="3.40.50.2300">
    <property type="match status" value="2"/>
</dbReference>
<sequence>MTGIRQLADYLDISIGTVSRALNGKADVNAETRRRVLEAAEKLGYVPNQSGRSLRKGSTGVVGFMMQTGPEINSQGDAFFMSVFDGVQTVLSRHKLDLVALLCSSNEDPYAYLQRTVARGFADAIILSATRRNDARFELLHRHNIPFISLGRSLTDVGQPWIDLDFEGMAEIAIERLVKAGHRDIGIIWPHGDLNLGYVFADRCREVLAEHGLTLREDHIFRAKPSEAGGYAVAHEIASRSPRPSAIVLVNEILVTGLYKGFEDAGVKPGKDIAIIGRYSPQAQYLSPALTCFTLSLRDLGISLAEHLLSVIPDYQSHYVGQTPRVIWPMTLIEGTSG</sequence>
<dbReference type="Pfam" id="PF00356">
    <property type="entry name" value="LacI"/>
    <property type="match status" value="1"/>
</dbReference>
<evidence type="ECO:0000313" key="6">
    <source>
        <dbReference type="Proteomes" id="UP000028181"/>
    </source>
</evidence>
<dbReference type="Proteomes" id="UP000028181">
    <property type="component" value="Plasmid pHAMBI540a"/>
</dbReference>
<geneLocation type="plasmid" evidence="6">
    <name>II</name>
</geneLocation>
<evidence type="ECO:0000256" key="3">
    <source>
        <dbReference type="ARBA" id="ARBA00023163"/>
    </source>
</evidence>
<evidence type="ECO:0000313" key="5">
    <source>
        <dbReference type="EMBL" id="CDN52020.1"/>
    </source>
</evidence>
<dbReference type="KEGG" id="ngg:RG540_PA13440"/>
<keyword evidence="3" id="KW-0804">Transcription</keyword>
<keyword evidence="5" id="KW-0614">Plasmid</keyword>
<feature type="domain" description="HTH lacI-type" evidence="4">
    <location>
        <begin position="2"/>
        <end position="56"/>
    </location>
</feature>
<keyword evidence="6" id="KW-1185">Reference proteome</keyword>
<keyword evidence="2" id="KW-0238">DNA-binding</keyword>
<dbReference type="SUPFAM" id="SSF53822">
    <property type="entry name" value="Periplasmic binding protein-like I"/>
    <property type="match status" value="1"/>
</dbReference>
<dbReference type="OrthoDB" id="8328706at2"/>
<dbReference type="PANTHER" id="PTHR30146">
    <property type="entry name" value="LACI-RELATED TRANSCRIPTIONAL REPRESSOR"/>
    <property type="match status" value="1"/>
</dbReference>
<dbReference type="InterPro" id="IPR028082">
    <property type="entry name" value="Peripla_BP_I"/>
</dbReference>
<dbReference type="PROSITE" id="PS50932">
    <property type="entry name" value="HTH_LACI_2"/>
    <property type="match status" value="1"/>
</dbReference>
<keyword evidence="1" id="KW-0805">Transcription regulation</keyword>
<evidence type="ECO:0000256" key="1">
    <source>
        <dbReference type="ARBA" id="ARBA00023015"/>
    </source>
</evidence>
<name>A0A068T3P0_NEOGA</name>
<evidence type="ECO:0000259" key="4">
    <source>
        <dbReference type="PROSITE" id="PS50932"/>
    </source>
</evidence>